<gene>
    <name evidence="3" type="ORF">HG15A2_46720</name>
</gene>
<dbReference type="RefSeq" id="WP_145063439.1">
    <property type="nucleotide sequence ID" value="NZ_CP036263.1"/>
</dbReference>
<keyword evidence="4" id="KW-1185">Reference proteome</keyword>
<dbReference type="PANTHER" id="PTHR35716">
    <property type="entry name" value="OS05G0574700 PROTEIN-RELATED"/>
    <property type="match status" value="1"/>
</dbReference>
<sequence>MSNPPPTEPNSPSKSHPTWLLLAGIALGVAIGVSWAIAWTPSIEQQTTQLQASRNEALLSDVTTANVQPQPEWSPADVVQQQMESLTASRTDPLAIRNCFALASPSNRMATGPLERFAAMASGPGYRPLIDARSYLVGDAVMRDHSAAVLVTLITHDGEPFSYRFFLSQQPPVMKGSAPKESSPDISGGTPSTADGPQPNADCWMTDGVVRELPPVQRSPAQPSPSARPNSGSSA</sequence>
<keyword evidence="2" id="KW-0472">Membrane</keyword>
<feature type="region of interest" description="Disordered" evidence="1">
    <location>
        <begin position="173"/>
        <end position="235"/>
    </location>
</feature>
<dbReference type="Proteomes" id="UP000319852">
    <property type="component" value="Chromosome"/>
</dbReference>
<proteinExistence type="predicted"/>
<evidence type="ECO:0000256" key="1">
    <source>
        <dbReference type="SAM" id="MobiDB-lite"/>
    </source>
</evidence>
<evidence type="ECO:0000313" key="3">
    <source>
        <dbReference type="EMBL" id="QDT01330.1"/>
    </source>
</evidence>
<dbReference type="OrthoDB" id="289736at2"/>
<keyword evidence="2" id="KW-1133">Transmembrane helix</keyword>
<organism evidence="3 4">
    <name type="scientific">Adhaeretor mobilis</name>
    <dbReference type="NCBI Taxonomy" id="1930276"/>
    <lineage>
        <taxon>Bacteria</taxon>
        <taxon>Pseudomonadati</taxon>
        <taxon>Planctomycetota</taxon>
        <taxon>Planctomycetia</taxon>
        <taxon>Pirellulales</taxon>
        <taxon>Lacipirellulaceae</taxon>
        <taxon>Adhaeretor</taxon>
    </lineage>
</organism>
<protein>
    <submittedName>
        <fullName evidence="3">Uncharacterized protein</fullName>
    </submittedName>
</protein>
<reference evidence="3 4" key="1">
    <citation type="submission" date="2019-02" db="EMBL/GenBank/DDBJ databases">
        <title>Deep-cultivation of Planctomycetes and their phenomic and genomic characterization uncovers novel biology.</title>
        <authorList>
            <person name="Wiegand S."/>
            <person name="Jogler M."/>
            <person name="Boedeker C."/>
            <person name="Pinto D."/>
            <person name="Vollmers J."/>
            <person name="Rivas-Marin E."/>
            <person name="Kohn T."/>
            <person name="Peeters S.H."/>
            <person name="Heuer A."/>
            <person name="Rast P."/>
            <person name="Oberbeckmann S."/>
            <person name="Bunk B."/>
            <person name="Jeske O."/>
            <person name="Meyerdierks A."/>
            <person name="Storesund J.E."/>
            <person name="Kallscheuer N."/>
            <person name="Luecker S."/>
            <person name="Lage O.M."/>
            <person name="Pohl T."/>
            <person name="Merkel B.J."/>
            <person name="Hornburger P."/>
            <person name="Mueller R.-W."/>
            <person name="Bruemmer F."/>
            <person name="Labrenz M."/>
            <person name="Spormann A.M."/>
            <person name="Op den Camp H."/>
            <person name="Overmann J."/>
            <person name="Amann R."/>
            <person name="Jetten M.S.M."/>
            <person name="Mascher T."/>
            <person name="Medema M.H."/>
            <person name="Devos D.P."/>
            <person name="Kaster A.-K."/>
            <person name="Ovreas L."/>
            <person name="Rohde M."/>
            <person name="Galperin M.Y."/>
            <person name="Jogler C."/>
        </authorList>
    </citation>
    <scope>NUCLEOTIDE SEQUENCE [LARGE SCALE GENOMIC DNA]</scope>
    <source>
        <strain evidence="3 4">HG15A2</strain>
    </source>
</reference>
<dbReference type="AlphaFoldDB" id="A0A517N2F4"/>
<accession>A0A517N2F4</accession>
<evidence type="ECO:0000256" key="2">
    <source>
        <dbReference type="SAM" id="Phobius"/>
    </source>
</evidence>
<feature type="compositionally biased region" description="Low complexity" evidence="1">
    <location>
        <begin position="214"/>
        <end position="229"/>
    </location>
</feature>
<keyword evidence="2" id="KW-0812">Transmembrane</keyword>
<name>A0A517N2F4_9BACT</name>
<dbReference type="KEGG" id="amob:HG15A2_46720"/>
<evidence type="ECO:0000313" key="4">
    <source>
        <dbReference type="Proteomes" id="UP000319852"/>
    </source>
</evidence>
<dbReference type="EMBL" id="CP036263">
    <property type="protein sequence ID" value="QDT01330.1"/>
    <property type="molecule type" value="Genomic_DNA"/>
</dbReference>
<feature type="transmembrane region" description="Helical" evidence="2">
    <location>
        <begin position="20"/>
        <end position="39"/>
    </location>
</feature>